<accession>A0ABY6QAD2</accession>
<evidence type="ECO:0000256" key="11">
    <source>
        <dbReference type="HAMAP-Rule" id="MF_00392"/>
    </source>
</evidence>
<evidence type="ECO:0000256" key="9">
    <source>
        <dbReference type="ARBA" id="ARBA00023098"/>
    </source>
</evidence>
<reference evidence="12 13" key="1">
    <citation type="submission" date="2019-02" db="EMBL/GenBank/DDBJ databases">
        <title>Halieaceae_genomes.</title>
        <authorList>
            <person name="Li S.-H."/>
        </authorList>
    </citation>
    <scope>NUCLEOTIDE SEQUENCE [LARGE SCALE GENOMIC DNA]</scope>
    <source>
        <strain evidence="12 13">JH123</strain>
    </source>
</reference>
<evidence type="ECO:0000256" key="5">
    <source>
        <dbReference type="ARBA" id="ARBA00022516"/>
    </source>
</evidence>
<dbReference type="EMBL" id="CP036501">
    <property type="protein sequence ID" value="UZP75343.1"/>
    <property type="molecule type" value="Genomic_DNA"/>
</dbReference>
<keyword evidence="8 11" id="KW-0808">Transferase</keyword>
<evidence type="ECO:0000313" key="12">
    <source>
        <dbReference type="EMBL" id="UZP75343.1"/>
    </source>
</evidence>
<dbReference type="SUPFAM" id="SSF53756">
    <property type="entry name" value="UDP-Glycosyltransferase/glycogen phosphorylase"/>
    <property type="match status" value="1"/>
</dbReference>
<evidence type="ECO:0000256" key="3">
    <source>
        <dbReference type="ARBA" id="ARBA00012687"/>
    </source>
</evidence>
<keyword evidence="13" id="KW-1185">Reference proteome</keyword>
<evidence type="ECO:0000256" key="6">
    <source>
        <dbReference type="ARBA" id="ARBA00022556"/>
    </source>
</evidence>
<dbReference type="RefSeq" id="WP_279241828.1">
    <property type="nucleotide sequence ID" value="NZ_CP036501.1"/>
</dbReference>
<keyword evidence="9 11" id="KW-0443">Lipid metabolism</keyword>
<comment type="pathway">
    <text evidence="11">Bacterial outer membrane biogenesis; LPS lipid A biosynthesis.</text>
</comment>
<evidence type="ECO:0000256" key="10">
    <source>
        <dbReference type="ARBA" id="ARBA00048975"/>
    </source>
</evidence>
<keyword evidence="5 11" id="KW-0444">Lipid biosynthesis</keyword>
<gene>
    <name evidence="11 12" type="primary">lpxB</name>
    <name evidence="12" type="ORF">E0F26_11615</name>
</gene>
<comment type="similarity">
    <text evidence="2 11">Belongs to the LpxB family.</text>
</comment>
<dbReference type="Gene3D" id="3.40.50.2000">
    <property type="entry name" value="Glycogen Phosphorylase B"/>
    <property type="match status" value="1"/>
</dbReference>
<dbReference type="PANTHER" id="PTHR30372">
    <property type="entry name" value="LIPID-A-DISACCHARIDE SYNTHASE"/>
    <property type="match status" value="1"/>
</dbReference>
<protein>
    <recommendedName>
        <fullName evidence="4 11">Lipid-A-disaccharide synthase</fullName>
        <ecNumber evidence="3 11">2.4.1.182</ecNumber>
    </recommendedName>
</protein>
<comment type="catalytic activity">
    <reaction evidence="10 11">
        <text>a lipid X + a UDP-2-N,3-O-bis[(3R)-3-hydroxyacyl]-alpha-D-glucosamine = a lipid A disaccharide + UDP + H(+)</text>
        <dbReference type="Rhea" id="RHEA:67828"/>
        <dbReference type="ChEBI" id="CHEBI:15378"/>
        <dbReference type="ChEBI" id="CHEBI:58223"/>
        <dbReference type="ChEBI" id="CHEBI:137748"/>
        <dbReference type="ChEBI" id="CHEBI:176338"/>
        <dbReference type="ChEBI" id="CHEBI:176343"/>
        <dbReference type="EC" id="2.4.1.182"/>
    </reaction>
</comment>
<evidence type="ECO:0000256" key="2">
    <source>
        <dbReference type="ARBA" id="ARBA00007868"/>
    </source>
</evidence>
<dbReference type="Pfam" id="PF02684">
    <property type="entry name" value="LpxB"/>
    <property type="match status" value="1"/>
</dbReference>
<dbReference type="EC" id="2.4.1.182" evidence="3 11"/>
<evidence type="ECO:0000313" key="13">
    <source>
        <dbReference type="Proteomes" id="UP001317963"/>
    </source>
</evidence>
<keyword evidence="6 11" id="KW-0441">Lipid A biosynthesis</keyword>
<evidence type="ECO:0000256" key="7">
    <source>
        <dbReference type="ARBA" id="ARBA00022676"/>
    </source>
</evidence>
<evidence type="ECO:0000256" key="8">
    <source>
        <dbReference type="ARBA" id="ARBA00022679"/>
    </source>
</evidence>
<keyword evidence="7 11" id="KW-0328">Glycosyltransferase</keyword>
<organism evidence="12 13">
    <name type="scientific">Candidatus Paraluminiphilus aquimaris</name>
    <dbReference type="NCBI Taxonomy" id="2518994"/>
    <lineage>
        <taxon>Bacteria</taxon>
        <taxon>Pseudomonadati</taxon>
        <taxon>Pseudomonadota</taxon>
        <taxon>Gammaproteobacteria</taxon>
        <taxon>Cellvibrionales</taxon>
        <taxon>Halieaceae</taxon>
        <taxon>Candidatus Paraluminiphilus</taxon>
    </lineage>
</organism>
<name>A0ABY6QAD2_9GAMM</name>
<dbReference type="InterPro" id="IPR003835">
    <property type="entry name" value="Glyco_trans_19"/>
</dbReference>
<proteinExistence type="inferred from homology"/>
<evidence type="ECO:0000256" key="1">
    <source>
        <dbReference type="ARBA" id="ARBA00002056"/>
    </source>
</evidence>
<dbReference type="HAMAP" id="MF_00392">
    <property type="entry name" value="LpxB"/>
    <property type="match status" value="1"/>
</dbReference>
<comment type="function">
    <text evidence="1 11">Condensation of UDP-2,3-diacylglucosamine and 2,3-diacylglucosamine-1-phosphate to form lipid A disaccharide, a precursor of lipid A, a phosphorylated glycolipid that anchors the lipopolysaccharide to the outer membrane of the cell.</text>
</comment>
<dbReference type="NCBIfam" id="TIGR00215">
    <property type="entry name" value="lpxB"/>
    <property type="match status" value="1"/>
</dbReference>
<dbReference type="Proteomes" id="UP001317963">
    <property type="component" value="Chromosome"/>
</dbReference>
<evidence type="ECO:0000256" key="4">
    <source>
        <dbReference type="ARBA" id="ARBA00020902"/>
    </source>
</evidence>
<sequence>MSSAPYLGVLAGEKSGDILAGSVLRELKRRNETLRVTGIGGEATALHGLESLYDMDRLAVFGFTEPLKRLPELLSMRRGIRQHMLLERPDVFLGVDSPDFNLTLEQQLRAKGLKTAHLVSPSVWAWRPGRINKIKKAVDLMLCLLPFEKDFYAQHGVEAVCVGHPLIEEFSALPDQATAKHYLGLPQNAPVLACLPGSRSGEIEHIGPTFTQVVMRLLASDSEMRVILPASSEERMDQINRLMPIDDERFLVIEGQSRLAMTASDAVLCASGTTTLEAMLIGKPMTIAYKMSWFSWQILSRMVTSPFVGLPNVIAGRAVAPEFLQGNATVENLYQSVLESFSRQGDEQKTTFSELRQTIGDDYAVRSADALEALMAGEGFE</sequence>
<dbReference type="PANTHER" id="PTHR30372:SF4">
    <property type="entry name" value="LIPID-A-DISACCHARIDE SYNTHASE, MITOCHONDRIAL-RELATED"/>
    <property type="match status" value="1"/>
</dbReference>
<dbReference type="GO" id="GO:0008915">
    <property type="term" value="F:lipid-A-disaccharide synthase activity"/>
    <property type="evidence" value="ECO:0007669"/>
    <property type="project" value="UniProtKB-EC"/>
</dbReference>